<dbReference type="InterPro" id="IPR010092">
    <property type="entry name" value="Chlorin_enz"/>
</dbReference>
<dbReference type="PANTHER" id="PTHR20883">
    <property type="entry name" value="PHYTANOYL-COA DIOXYGENASE DOMAIN CONTAINING 1"/>
    <property type="match status" value="1"/>
</dbReference>
<protein>
    <submittedName>
        <fullName evidence="2">Chlorinating enzyme</fullName>
    </submittedName>
</protein>
<dbReference type="Gene3D" id="2.60.120.620">
    <property type="entry name" value="q2cbj1_9rhob like domain"/>
    <property type="match status" value="1"/>
</dbReference>
<dbReference type="RefSeq" id="WP_344926207.1">
    <property type="nucleotide sequence ID" value="NZ_BAABCW010000005.1"/>
</dbReference>
<comment type="caution">
    <text evidence="2">The sequence shown here is derived from an EMBL/GenBank/DDBJ whole genome shotgun (WGS) entry which is preliminary data.</text>
</comment>
<organism evidence="2 3">
    <name type="scientific">Aquimarina addita</name>
    <dbReference type="NCBI Taxonomy" id="870485"/>
    <lineage>
        <taxon>Bacteria</taxon>
        <taxon>Pseudomonadati</taxon>
        <taxon>Bacteroidota</taxon>
        <taxon>Flavobacteriia</taxon>
        <taxon>Flavobacteriales</taxon>
        <taxon>Flavobacteriaceae</taxon>
        <taxon>Aquimarina</taxon>
    </lineage>
</organism>
<sequence>MNNVETQTKKFGFSKEELEAFRKNGFAGPFTLYDSEDMKEITKKLRYSLLDRTDSIYEFNEDISEINDRANYDRHIDVPFLKDHIKHPKIVDKLTDILGENVLCWRSEWFPKYPGDKGTSWHQADTFEFSSGEPQLLWPSKEDFGGTITVWTALTDTTIETACLRFIPGTHEELFYDESKGVEFNPDAIHDGFFGYRYQNLQKDPDWVPDESLAKSMEMKAGQSIVFWSTLMHASHSHLGKTNNMRLGFAARYVPDMVSVYPGNPKELTEFGSTVSLEKYRTVAVAGTNRNPNNIT</sequence>
<gene>
    <name evidence="2" type="ORF">GCM10022393_15580</name>
</gene>
<keyword evidence="3" id="KW-1185">Reference proteome</keyword>
<dbReference type="Proteomes" id="UP001500459">
    <property type="component" value="Unassembled WGS sequence"/>
</dbReference>
<accession>A0ABP7XG83</accession>
<comment type="cofactor">
    <cofactor evidence="1">
        <name>Fe(2+)</name>
        <dbReference type="ChEBI" id="CHEBI:29033"/>
    </cofactor>
</comment>
<dbReference type="PANTHER" id="PTHR20883:SF48">
    <property type="entry name" value="ECTOINE DIOXYGENASE"/>
    <property type="match status" value="1"/>
</dbReference>
<reference evidence="3" key="1">
    <citation type="journal article" date="2019" name="Int. J. Syst. Evol. Microbiol.">
        <title>The Global Catalogue of Microorganisms (GCM) 10K type strain sequencing project: providing services to taxonomists for standard genome sequencing and annotation.</title>
        <authorList>
            <consortium name="The Broad Institute Genomics Platform"/>
            <consortium name="The Broad Institute Genome Sequencing Center for Infectious Disease"/>
            <person name="Wu L."/>
            <person name="Ma J."/>
        </authorList>
    </citation>
    <scope>NUCLEOTIDE SEQUENCE [LARGE SCALE GENOMIC DNA]</scope>
    <source>
        <strain evidence="3">JCM 17106</strain>
    </source>
</reference>
<dbReference type="SUPFAM" id="SSF51197">
    <property type="entry name" value="Clavaminate synthase-like"/>
    <property type="match status" value="1"/>
</dbReference>
<dbReference type="InterPro" id="IPR008775">
    <property type="entry name" value="Phytyl_CoA_dOase-like"/>
</dbReference>
<proteinExistence type="predicted"/>
<evidence type="ECO:0000313" key="3">
    <source>
        <dbReference type="Proteomes" id="UP001500459"/>
    </source>
</evidence>
<name>A0ABP7XG83_9FLAO</name>
<dbReference type="EMBL" id="BAABCW010000005">
    <property type="protein sequence ID" value="GAA4115461.1"/>
    <property type="molecule type" value="Genomic_DNA"/>
</dbReference>
<evidence type="ECO:0000313" key="2">
    <source>
        <dbReference type="EMBL" id="GAA4115461.1"/>
    </source>
</evidence>
<dbReference type="Pfam" id="PF05721">
    <property type="entry name" value="PhyH"/>
    <property type="match status" value="1"/>
</dbReference>
<dbReference type="NCBIfam" id="TIGR01762">
    <property type="entry name" value="chlorin-enz"/>
    <property type="match status" value="1"/>
</dbReference>
<evidence type="ECO:0000256" key="1">
    <source>
        <dbReference type="ARBA" id="ARBA00001954"/>
    </source>
</evidence>